<accession>A0A0D0NFG3</accession>
<gene>
    <name evidence="1" type="ORF">TR51_06575</name>
</gene>
<proteinExistence type="predicted"/>
<sequence>MSEPSEFSKEAARLTDAVHSLTATQAALVDAMRGVQGVMLFGMHDDLVQLDDELDNVYPEAFE</sequence>
<protein>
    <submittedName>
        <fullName evidence="1">Uncharacterized protein</fullName>
    </submittedName>
</protein>
<dbReference type="PATRIC" id="fig|2064.6.peg.1447"/>
<name>A0A0D0NFG3_KITGR</name>
<organism evidence="1 2">
    <name type="scientific">Kitasatospora griseola</name>
    <name type="common">Streptomyces griseolosporeus</name>
    <dbReference type="NCBI Taxonomy" id="2064"/>
    <lineage>
        <taxon>Bacteria</taxon>
        <taxon>Bacillati</taxon>
        <taxon>Actinomycetota</taxon>
        <taxon>Actinomycetes</taxon>
        <taxon>Kitasatosporales</taxon>
        <taxon>Streptomycetaceae</taxon>
        <taxon>Kitasatospora</taxon>
    </lineage>
</organism>
<evidence type="ECO:0000313" key="1">
    <source>
        <dbReference type="EMBL" id="KIQ67045.1"/>
    </source>
</evidence>
<reference evidence="1 2" key="1">
    <citation type="submission" date="2015-02" db="EMBL/GenBank/DDBJ databases">
        <title>Draft genome sequence of Kitasatospora griseola MF730-N6, a bafilomycin, terpentecin and satosporin producer.</title>
        <authorList>
            <person name="Arens J.C."/>
            <person name="Haltli B."/>
            <person name="Kerr R.G."/>
        </authorList>
    </citation>
    <scope>NUCLEOTIDE SEQUENCE [LARGE SCALE GENOMIC DNA]</scope>
    <source>
        <strain evidence="1 2">MF730-N6</strain>
    </source>
</reference>
<comment type="caution">
    <text evidence="1">The sequence shown here is derived from an EMBL/GenBank/DDBJ whole genome shotgun (WGS) entry which is preliminary data.</text>
</comment>
<keyword evidence="2" id="KW-1185">Reference proteome</keyword>
<dbReference type="EMBL" id="JXZB01000001">
    <property type="protein sequence ID" value="KIQ67045.1"/>
    <property type="molecule type" value="Genomic_DNA"/>
</dbReference>
<dbReference type="Proteomes" id="UP000032066">
    <property type="component" value="Unassembled WGS sequence"/>
</dbReference>
<evidence type="ECO:0000313" key="2">
    <source>
        <dbReference type="Proteomes" id="UP000032066"/>
    </source>
</evidence>
<dbReference type="AlphaFoldDB" id="A0A0D0NFG3"/>